<evidence type="ECO:0000313" key="1">
    <source>
        <dbReference type="EMBL" id="EPY50609.1"/>
    </source>
</evidence>
<evidence type="ECO:0000313" key="2">
    <source>
        <dbReference type="Proteomes" id="UP000015464"/>
    </source>
</evidence>
<dbReference type="InterPro" id="IPR023214">
    <property type="entry name" value="HAD_sf"/>
</dbReference>
<dbReference type="GeneID" id="25035180"/>
<reference evidence="1 2" key="1">
    <citation type="journal article" date="2011" name="Science">
        <title>Comparative functional genomics of the fission yeasts.</title>
        <authorList>
            <person name="Rhind N."/>
            <person name="Chen Z."/>
            <person name="Yassour M."/>
            <person name="Thompson D.A."/>
            <person name="Haas B.J."/>
            <person name="Habib N."/>
            <person name="Wapinski I."/>
            <person name="Roy S."/>
            <person name="Lin M.F."/>
            <person name="Heiman D.I."/>
            <person name="Young S.K."/>
            <person name="Furuya K."/>
            <person name="Guo Y."/>
            <person name="Pidoux A."/>
            <person name="Chen H.M."/>
            <person name="Robbertse B."/>
            <person name="Goldberg J.M."/>
            <person name="Aoki K."/>
            <person name="Bayne E.H."/>
            <person name="Berlin A.M."/>
            <person name="Desjardins C.A."/>
            <person name="Dobbs E."/>
            <person name="Dukaj L."/>
            <person name="Fan L."/>
            <person name="FitzGerald M.G."/>
            <person name="French C."/>
            <person name="Gujja S."/>
            <person name="Hansen K."/>
            <person name="Keifenheim D."/>
            <person name="Levin J.Z."/>
            <person name="Mosher R.A."/>
            <person name="Mueller C.A."/>
            <person name="Pfiffner J."/>
            <person name="Priest M."/>
            <person name="Russ C."/>
            <person name="Smialowska A."/>
            <person name="Swoboda P."/>
            <person name="Sykes S.M."/>
            <person name="Vaughn M."/>
            <person name="Vengrova S."/>
            <person name="Yoder R."/>
            <person name="Zeng Q."/>
            <person name="Allshire R."/>
            <person name="Baulcombe D."/>
            <person name="Birren B.W."/>
            <person name="Brown W."/>
            <person name="Ekwall K."/>
            <person name="Kellis M."/>
            <person name="Leatherwood J."/>
            <person name="Levin H."/>
            <person name="Margalit H."/>
            <person name="Martienssen R."/>
            <person name="Nieduszynski C.A."/>
            <person name="Spatafora J.W."/>
            <person name="Friedman N."/>
            <person name="Dalgaard J.Z."/>
            <person name="Baumann P."/>
            <person name="Niki H."/>
            <person name="Regev A."/>
            <person name="Nusbaum C."/>
        </authorList>
    </citation>
    <scope>NUCLEOTIDE SEQUENCE [LARGE SCALE GENOMIC DNA]</scope>
    <source>
        <strain evidence="2">OY26 / ATCC MYA-4695 / CBS 11777 / NBRC 106824 / NRRL Y48691</strain>
    </source>
</reference>
<protein>
    <recommendedName>
        <fullName evidence="3">HAD phosphatase</fullName>
    </recommendedName>
</protein>
<evidence type="ECO:0008006" key="3">
    <source>
        <dbReference type="Google" id="ProtNLM"/>
    </source>
</evidence>
<name>S9VWI0_SCHCR</name>
<dbReference type="InterPro" id="IPR036412">
    <property type="entry name" value="HAD-like_sf"/>
</dbReference>
<dbReference type="AlphaFoldDB" id="S9VWI0"/>
<sequence length="212" mass="24406">MLVNWEGIRAFFQTVKRPRILLPHAKFPSFTDIPIGINSHLSRLYSGPVDIRGIVLDKDDCITLPDDNEIPKRNLEKLRELQKQFGKSNILLVSNSIGSKKQDPTGEEAAQFEARWEIPVLRHSKLKPLCEQEVWNYFQKSTKVERPAQLLFIGDRLLTDSTMANRMGAWSLWLHVGVQTSSGWMNKFEGKLYQTFQPMSPILPSTNRKNEK</sequence>
<dbReference type="eggNOG" id="KOG2961">
    <property type="taxonomic scope" value="Eukaryota"/>
</dbReference>
<keyword evidence="2" id="KW-1185">Reference proteome</keyword>
<proteinExistence type="predicted"/>
<dbReference type="OrthoDB" id="198652at2759"/>
<dbReference type="RefSeq" id="XP_013024480.1">
    <property type="nucleotide sequence ID" value="XM_013169026.1"/>
</dbReference>
<dbReference type="STRING" id="653667.S9VWI0"/>
<organism evidence="1 2">
    <name type="scientific">Schizosaccharomyces cryophilus (strain OY26 / ATCC MYA-4695 / CBS 11777 / NBRC 106824 / NRRL Y48691)</name>
    <name type="common">Fission yeast</name>
    <dbReference type="NCBI Taxonomy" id="653667"/>
    <lineage>
        <taxon>Eukaryota</taxon>
        <taxon>Fungi</taxon>
        <taxon>Dikarya</taxon>
        <taxon>Ascomycota</taxon>
        <taxon>Taphrinomycotina</taxon>
        <taxon>Schizosaccharomycetes</taxon>
        <taxon>Schizosaccharomycetales</taxon>
        <taxon>Schizosaccharomycetaceae</taxon>
        <taxon>Schizosaccharomyces</taxon>
    </lineage>
</organism>
<dbReference type="SUPFAM" id="SSF56784">
    <property type="entry name" value="HAD-like"/>
    <property type="match status" value="1"/>
</dbReference>
<dbReference type="GO" id="GO:0008962">
    <property type="term" value="F:phosphatidylglycerophosphatase activity"/>
    <property type="evidence" value="ECO:0007669"/>
    <property type="project" value="InterPro"/>
</dbReference>
<dbReference type="EMBL" id="KE546992">
    <property type="protein sequence ID" value="EPY50609.1"/>
    <property type="molecule type" value="Genomic_DNA"/>
</dbReference>
<gene>
    <name evidence="1" type="ORF">SPOG_00849</name>
</gene>
<accession>S9VWI0</accession>
<dbReference type="Proteomes" id="UP000015464">
    <property type="component" value="Unassembled WGS sequence"/>
</dbReference>
<dbReference type="HOGENOM" id="CLU_056221_3_2_1"/>
<dbReference type="Gene3D" id="3.40.50.1000">
    <property type="entry name" value="HAD superfamily/HAD-like"/>
    <property type="match status" value="1"/>
</dbReference>
<dbReference type="InterPro" id="IPR027706">
    <property type="entry name" value="PGP_Pase"/>
</dbReference>
<dbReference type="Pfam" id="PF09419">
    <property type="entry name" value="PGP_phosphatase"/>
    <property type="match status" value="1"/>
</dbReference>